<organism evidence="1 2">
    <name type="scientific">Campylobacter mucosalis CCUG 21559</name>
    <dbReference type="NCBI Taxonomy" id="1032067"/>
    <lineage>
        <taxon>Bacteria</taxon>
        <taxon>Pseudomonadati</taxon>
        <taxon>Campylobacterota</taxon>
        <taxon>Epsilonproteobacteria</taxon>
        <taxon>Campylobacterales</taxon>
        <taxon>Campylobacteraceae</taxon>
        <taxon>Campylobacter</taxon>
    </lineage>
</organism>
<name>A0A6G5QG95_9BACT</name>
<dbReference type="AlphaFoldDB" id="A0A6G5QG95"/>
<gene>
    <name evidence="1" type="ORF">CMUC_0834</name>
</gene>
<reference evidence="1 2" key="1">
    <citation type="submission" date="2016-07" db="EMBL/GenBank/DDBJ databases">
        <title>Comparative genomics of the Campylobacter concisus group.</title>
        <authorList>
            <person name="Miller W.G."/>
            <person name="Yee E."/>
            <person name="Chapman M.H."/>
            <person name="Huynh S."/>
            <person name="Bono J.L."/>
            <person name="On S.L.W."/>
            <person name="StLeger J."/>
            <person name="Foster G."/>
            <person name="Parker C.T."/>
        </authorList>
    </citation>
    <scope>NUCLEOTIDE SEQUENCE [LARGE SCALE GENOMIC DNA]</scope>
    <source>
        <strain evidence="1 2">CCUG 21559</strain>
    </source>
</reference>
<sequence length="122" mass="13730">MQLIGYDLVPYEQLNFIQSERHICANCLFKFDENLIDIAVKQGVEFSVICEDLSEAIIANATKAKFIICDTKNAKNFVKMAEFYMFDSKIACVIKDSSELEKLANLGVDTAIFTKGIKNGNF</sequence>
<accession>A0A6G5QG95</accession>
<dbReference type="RefSeq" id="WP_171993695.1">
    <property type="nucleotide sequence ID" value="NZ_CP012542.1"/>
</dbReference>
<keyword evidence="2" id="KW-1185">Reference proteome</keyword>
<proteinExistence type="predicted"/>
<protein>
    <submittedName>
        <fullName evidence="1">Uncharacterized protein</fullName>
    </submittedName>
</protein>
<dbReference type="EMBL" id="CP012542">
    <property type="protein sequence ID" value="QCD44629.1"/>
    <property type="molecule type" value="Genomic_DNA"/>
</dbReference>
<evidence type="ECO:0000313" key="2">
    <source>
        <dbReference type="Proteomes" id="UP000503264"/>
    </source>
</evidence>
<dbReference type="Proteomes" id="UP000503264">
    <property type="component" value="Chromosome"/>
</dbReference>
<evidence type="ECO:0000313" key="1">
    <source>
        <dbReference type="EMBL" id="QCD44629.1"/>
    </source>
</evidence>